<sequence>MLRVSFCSAPHFALLCMAFRTPTSYTTWLISLPHGWLFCTLQQILGLLPDLAQCLKVVRTKAEIEERPRKRQVTTASVRGIRCTITVPRHSSSAKSSVELNPNLDI</sequence>
<organism evidence="1">
    <name type="scientific">Photinus pyralis</name>
    <name type="common">Common eastern firefly</name>
    <name type="synonym">Lampyris pyralis</name>
    <dbReference type="NCBI Taxonomy" id="7054"/>
    <lineage>
        <taxon>Eukaryota</taxon>
        <taxon>Metazoa</taxon>
        <taxon>Ecdysozoa</taxon>
        <taxon>Arthropoda</taxon>
        <taxon>Hexapoda</taxon>
        <taxon>Insecta</taxon>
        <taxon>Pterygota</taxon>
        <taxon>Neoptera</taxon>
        <taxon>Endopterygota</taxon>
        <taxon>Coleoptera</taxon>
        <taxon>Polyphaga</taxon>
        <taxon>Elateriformia</taxon>
        <taxon>Elateroidea</taxon>
        <taxon>Lampyridae</taxon>
        <taxon>Lampyrinae</taxon>
        <taxon>Photinus</taxon>
    </lineage>
</organism>
<name>A0A1Y1LVG3_PHOPY</name>
<evidence type="ECO:0000313" key="1">
    <source>
        <dbReference type="EMBL" id="JAV76015.1"/>
    </source>
</evidence>
<dbReference type="AlphaFoldDB" id="A0A1Y1LVG3"/>
<accession>A0A1Y1LVG3</accession>
<dbReference type="EMBL" id="GEZM01049268">
    <property type="protein sequence ID" value="JAV76015.1"/>
    <property type="molecule type" value="Transcribed_RNA"/>
</dbReference>
<proteinExistence type="predicted"/>
<reference evidence="1" key="1">
    <citation type="journal article" date="2016" name="Sci. Rep.">
        <title>Molecular characterization of firefly nuptial gifts: a multi-omics approach sheds light on postcopulatory sexual selection.</title>
        <authorList>
            <person name="Al-Wathiqui N."/>
            <person name="Fallon T.R."/>
            <person name="South A."/>
            <person name="Weng J.K."/>
            <person name="Lewis S.M."/>
        </authorList>
    </citation>
    <scope>NUCLEOTIDE SEQUENCE</scope>
</reference>
<protein>
    <submittedName>
        <fullName evidence="1">Uncharacterized protein</fullName>
    </submittedName>
</protein>